<proteinExistence type="predicted"/>
<dbReference type="RefSeq" id="WP_081796676.1">
    <property type="nucleotide sequence ID" value="NZ_JAEMUK010000019.1"/>
</dbReference>
<dbReference type="AlphaFoldDB" id="A0A8I1GB82"/>
<evidence type="ECO:0008006" key="3">
    <source>
        <dbReference type="Google" id="ProtNLM"/>
    </source>
</evidence>
<gene>
    <name evidence="1" type="ORF">JDN41_09965</name>
</gene>
<organism evidence="1 2">
    <name type="scientific">Rhodomicrobium udaipurense</name>
    <dbReference type="NCBI Taxonomy" id="1202716"/>
    <lineage>
        <taxon>Bacteria</taxon>
        <taxon>Pseudomonadati</taxon>
        <taxon>Pseudomonadota</taxon>
        <taxon>Alphaproteobacteria</taxon>
        <taxon>Hyphomicrobiales</taxon>
        <taxon>Hyphomicrobiaceae</taxon>
        <taxon>Rhodomicrobium</taxon>
    </lineage>
</organism>
<dbReference type="Pfam" id="PF07750">
    <property type="entry name" value="GcrA"/>
    <property type="match status" value="1"/>
</dbReference>
<reference evidence="1 2" key="1">
    <citation type="submission" date="2020-12" db="EMBL/GenBank/DDBJ databases">
        <title>Revised draft genomes of Rhodomicrobium vannielii ATCC 17100 and Rhodomicrobium udaipurense JA643.</title>
        <authorList>
            <person name="Conners E.M."/>
            <person name="Davenport E.J."/>
            <person name="Bose A."/>
        </authorList>
    </citation>
    <scope>NUCLEOTIDE SEQUENCE [LARGE SCALE GENOMIC DNA]</scope>
    <source>
        <strain evidence="1 2">JA643</strain>
    </source>
</reference>
<evidence type="ECO:0000313" key="2">
    <source>
        <dbReference type="Proteomes" id="UP000623250"/>
    </source>
</evidence>
<dbReference type="EMBL" id="JAEMUK010000019">
    <property type="protein sequence ID" value="MBJ7543887.1"/>
    <property type="molecule type" value="Genomic_DNA"/>
</dbReference>
<accession>A0A8I1GB82</accession>
<dbReference type="InterPro" id="IPR011681">
    <property type="entry name" value="GcrA"/>
</dbReference>
<keyword evidence="2" id="KW-1185">Reference proteome</keyword>
<protein>
    <recommendedName>
        <fullName evidence="3">Global cell cycle regulator GcrA-like protein</fullName>
    </recommendedName>
</protein>
<comment type="caution">
    <text evidence="1">The sequence shown here is derived from an EMBL/GenBank/DDBJ whole genome shotgun (WGS) entry which is preliminary data.</text>
</comment>
<dbReference type="Proteomes" id="UP000623250">
    <property type="component" value="Unassembled WGS sequence"/>
</dbReference>
<evidence type="ECO:0000313" key="1">
    <source>
        <dbReference type="EMBL" id="MBJ7543887.1"/>
    </source>
</evidence>
<name>A0A8I1GB82_9HYPH</name>
<sequence length="171" mass="18758">MCNLTPLRLPRAEAMQAPQALPALALSRLSQPAPQPIHGRRRWTTGDLTEIIAALATLRTSDIARTLGVNPKALRSLLRRNGISLRALREHARRDEPQDGGLIVRRSVAGPSAIYGAAALEHLPDGACRWPLGDPAEPDFSFCGCKAEPGRSYCKKHWQLAFQRQEEPRGA</sequence>